<sequence length="221" mass="24651">AQALYEAGHDCFVPRLPGMGTSGRDFVRTSRFDWLSLVDRAARFLSSNYDSISILGHSMGCLLSVIEATAVKCSSLVLAMPAFRMPALEDRRLALAALVRKDIPTKWAPDPRYHLHYEGALADDLKLGAEYYSHLYPRQLVQLSRIVREATSARERLDCPALILASHTDAVTDPGAVEDWAGKARIEWIEGASHFVFYDIDEEAERRAIEESVDFISSHLG</sequence>
<gene>
    <name evidence="2" type="ORF">IAC42_05210</name>
</gene>
<dbReference type="EMBL" id="JADIMU010000031">
    <property type="protein sequence ID" value="MBO8443139.1"/>
    <property type="molecule type" value="Genomic_DNA"/>
</dbReference>
<comment type="caution">
    <text evidence="2">The sequence shown here is derived from an EMBL/GenBank/DDBJ whole genome shotgun (WGS) entry which is preliminary data.</text>
</comment>
<dbReference type="Pfam" id="PF12697">
    <property type="entry name" value="Abhydrolase_6"/>
    <property type="match status" value="1"/>
</dbReference>
<evidence type="ECO:0000259" key="1">
    <source>
        <dbReference type="Pfam" id="PF12697"/>
    </source>
</evidence>
<keyword evidence="2" id="KW-0378">Hydrolase</keyword>
<proteinExistence type="predicted"/>
<accession>A0A9D9EDJ9</accession>
<dbReference type="Proteomes" id="UP000823633">
    <property type="component" value="Unassembled WGS sequence"/>
</dbReference>
<dbReference type="GO" id="GO:0016787">
    <property type="term" value="F:hydrolase activity"/>
    <property type="evidence" value="ECO:0007669"/>
    <property type="project" value="UniProtKB-KW"/>
</dbReference>
<reference evidence="2" key="1">
    <citation type="submission" date="2020-10" db="EMBL/GenBank/DDBJ databases">
        <authorList>
            <person name="Gilroy R."/>
        </authorList>
    </citation>
    <scope>NUCLEOTIDE SEQUENCE</scope>
    <source>
        <strain evidence="2">11167</strain>
    </source>
</reference>
<feature type="non-terminal residue" evidence="2">
    <location>
        <position position="1"/>
    </location>
</feature>
<dbReference type="AlphaFoldDB" id="A0A9D9EDJ9"/>
<dbReference type="InterPro" id="IPR029058">
    <property type="entry name" value="AB_hydrolase_fold"/>
</dbReference>
<reference evidence="2" key="2">
    <citation type="journal article" date="2021" name="PeerJ">
        <title>Extensive microbial diversity within the chicken gut microbiome revealed by metagenomics and culture.</title>
        <authorList>
            <person name="Gilroy R."/>
            <person name="Ravi A."/>
            <person name="Getino M."/>
            <person name="Pursley I."/>
            <person name="Horton D.L."/>
            <person name="Alikhan N.F."/>
            <person name="Baker D."/>
            <person name="Gharbi K."/>
            <person name="Hall N."/>
            <person name="Watson M."/>
            <person name="Adriaenssens E.M."/>
            <person name="Foster-Nyarko E."/>
            <person name="Jarju S."/>
            <person name="Secka A."/>
            <person name="Antonio M."/>
            <person name="Oren A."/>
            <person name="Chaudhuri R.R."/>
            <person name="La Ragione R."/>
            <person name="Hildebrand F."/>
            <person name="Pallen M.J."/>
        </authorList>
    </citation>
    <scope>NUCLEOTIDE SEQUENCE</scope>
    <source>
        <strain evidence="2">11167</strain>
    </source>
</reference>
<dbReference type="SUPFAM" id="SSF53474">
    <property type="entry name" value="alpha/beta-Hydrolases"/>
    <property type="match status" value="1"/>
</dbReference>
<name>A0A9D9EDJ9_9SPIR</name>
<evidence type="ECO:0000313" key="2">
    <source>
        <dbReference type="EMBL" id="MBO8443139.1"/>
    </source>
</evidence>
<dbReference type="InterPro" id="IPR000073">
    <property type="entry name" value="AB_hydrolase_1"/>
</dbReference>
<organism evidence="2 3">
    <name type="scientific">Candidatus Aphodenecus pullistercoris</name>
    <dbReference type="NCBI Taxonomy" id="2840669"/>
    <lineage>
        <taxon>Bacteria</taxon>
        <taxon>Pseudomonadati</taxon>
        <taxon>Spirochaetota</taxon>
        <taxon>Spirochaetia</taxon>
        <taxon>Spirochaetales</taxon>
        <taxon>Candidatus Aphodenecus</taxon>
    </lineage>
</organism>
<dbReference type="Gene3D" id="3.40.50.1820">
    <property type="entry name" value="alpha/beta hydrolase"/>
    <property type="match status" value="1"/>
</dbReference>
<evidence type="ECO:0000313" key="3">
    <source>
        <dbReference type="Proteomes" id="UP000823633"/>
    </source>
</evidence>
<feature type="domain" description="AB hydrolase-1" evidence="1">
    <location>
        <begin position="6"/>
        <end position="199"/>
    </location>
</feature>
<protein>
    <submittedName>
        <fullName evidence="2">Alpha/beta fold hydrolase</fullName>
    </submittedName>
</protein>